<organism evidence="4 5">
    <name type="scientific">Chelonia mydas</name>
    <name type="common">Green sea-turtle</name>
    <name type="synonym">Chelonia agassizi</name>
    <dbReference type="NCBI Taxonomy" id="8469"/>
    <lineage>
        <taxon>Eukaryota</taxon>
        <taxon>Metazoa</taxon>
        <taxon>Chordata</taxon>
        <taxon>Craniata</taxon>
        <taxon>Vertebrata</taxon>
        <taxon>Euteleostomi</taxon>
        <taxon>Archelosauria</taxon>
        <taxon>Testudinata</taxon>
        <taxon>Testudines</taxon>
        <taxon>Cryptodira</taxon>
        <taxon>Durocryptodira</taxon>
        <taxon>Americhelydia</taxon>
        <taxon>Chelonioidea</taxon>
        <taxon>Cheloniidae</taxon>
        <taxon>Chelonia</taxon>
    </lineage>
</organism>
<accession>M7AV78</accession>
<dbReference type="GO" id="GO:0005886">
    <property type="term" value="C:plasma membrane"/>
    <property type="evidence" value="ECO:0007669"/>
    <property type="project" value="TreeGrafter"/>
</dbReference>
<dbReference type="PANTHER" id="PTHR15718">
    <property type="entry name" value="G PROTEIN-REGULATED INDUCER OF NEURITE OUTGROWTH C-TERMINAL DOMAIN-CONTAINING PROTEIN"/>
    <property type="match status" value="1"/>
</dbReference>
<dbReference type="InterPro" id="IPR026646">
    <property type="entry name" value="GPRIN2-like/GPRIN3"/>
</dbReference>
<dbReference type="KEGG" id="cmy:102936379"/>
<feature type="domain" description="G protein-regulated inducer of neurite outgrowth C-terminal" evidence="3">
    <location>
        <begin position="681"/>
        <end position="808"/>
    </location>
</feature>
<evidence type="ECO:0000256" key="2">
    <source>
        <dbReference type="SAM" id="MobiDB-lite"/>
    </source>
</evidence>
<comment type="function">
    <text evidence="1">May be involved in neurite outgrowth.</text>
</comment>
<gene>
    <name evidence="4" type="ORF">UY3_13559</name>
</gene>
<dbReference type="OrthoDB" id="10049175at2759"/>
<feature type="region of interest" description="Disordered" evidence="2">
    <location>
        <begin position="494"/>
        <end position="548"/>
    </location>
</feature>
<dbReference type="PANTHER" id="PTHR15718:SF6">
    <property type="entry name" value="G PROTEIN-REGULATED INDUCER OF NEURITE OUTGROWTH 3"/>
    <property type="match status" value="1"/>
</dbReference>
<dbReference type="AlphaFoldDB" id="M7AV78"/>
<evidence type="ECO:0000256" key="1">
    <source>
        <dbReference type="ARBA" id="ARBA00002358"/>
    </source>
</evidence>
<keyword evidence="5" id="KW-1185">Reference proteome</keyword>
<feature type="compositionally biased region" description="Polar residues" evidence="2">
    <location>
        <begin position="635"/>
        <end position="656"/>
    </location>
</feature>
<name>M7AV78_CHEMY</name>
<dbReference type="EMBL" id="KB557013">
    <property type="protein sequence ID" value="EMP29351.1"/>
    <property type="molecule type" value="Genomic_DNA"/>
</dbReference>
<sequence>MGTVPDPLRSAQLLLVAASEERDCLGDPQSTKHQHKQASIERSSNGISYTKAESAGVCLFDLNCTVVSDIQRHEHLYGDDTSQQDMFLPGSFSQAEEVPPACTKSASNSEQTGSRDATVQAQVVAKTSAAGHATDMMPATHNSNQLIQSDLPRIRSLAQVDDCAVKVCGMSDPAELQELNYPSLDNTIKGSESCHHSSQANTLQRIDMEKEKAVEITDPGFSLAATAVRDFEAIPDLGIRPQVYSEAEIRDANDVKSCPTFRTALAQSNKALPQSSFEGTQLLCEAETEKTGPVLPQLSRFREVGTMTVQPESTSLTREAVIRTWRDAEVQAVASMESKSASTSPSIVAAFFKGNPPSEAKEQLHVIYQSGGGQNQSELVDNFASLQKPAWCPGVMPEGYALTAAMDAVKAQPAQLQKHQGDPPDTICPVLAGSITPACPCPQGAGNTQGTPADRAETQGACLARDSTDIPPLPSDAAVLRKAKPVYQITVNTSNQPAAPQQSGDGEPHPSPFTAVPETSNNFLHQVSDSESNQSPGHGHGSVPHGTEQTETLCSAAGSSTGRKPWQFPRVDEVRISPVNVKTERKPKKEEKFMLLEAKGGVNIGTGAAAGSVKVYAPRTVKTEQDKMLEETNQAKKSSSPSLQAGLTPELNMNSTHDTHRLGTPTAPPCQISKASETRKEPTAVPASAPRLPHLGEKKKKPTVATEAKVQVQQSKHVRDVVWDEQGMTWEVYGASLDPESLGIAIQNHLQRQIREHEKLIKAQSTQNRKSISSDTSSNKKLKGRQHNVFQSMLQNFRRPNCCVRPAPSSVLD</sequence>
<reference evidence="5" key="1">
    <citation type="journal article" date="2013" name="Nat. Genet.">
        <title>The draft genomes of soft-shell turtle and green sea turtle yield insights into the development and evolution of the turtle-specific body plan.</title>
        <authorList>
            <person name="Wang Z."/>
            <person name="Pascual-Anaya J."/>
            <person name="Zadissa A."/>
            <person name="Li W."/>
            <person name="Niimura Y."/>
            <person name="Huang Z."/>
            <person name="Li C."/>
            <person name="White S."/>
            <person name="Xiong Z."/>
            <person name="Fang D."/>
            <person name="Wang B."/>
            <person name="Ming Y."/>
            <person name="Chen Y."/>
            <person name="Zheng Y."/>
            <person name="Kuraku S."/>
            <person name="Pignatelli M."/>
            <person name="Herrero J."/>
            <person name="Beal K."/>
            <person name="Nozawa M."/>
            <person name="Li Q."/>
            <person name="Wang J."/>
            <person name="Zhang H."/>
            <person name="Yu L."/>
            <person name="Shigenobu S."/>
            <person name="Wang J."/>
            <person name="Liu J."/>
            <person name="Flicek P."/>
            <person name="Searle S."/>
            <person name="Wang J."/>
            <person name="Kuratani S."/>
            <person name="Yin Y."/>
            <person name="Aken B."/>
            <person name="Zhang G."/>
            <person name="Irie N."/>
        </authorList>
    </citation>
    <scope>NUCLEOTIDE SEQUENCE [LARGE SCALE GENOMIC DNA]</scope>
</reference>
<dbReference type="InterPro" id="IPR032745">
    <property type="entry name" value="GRIN_C"/>
</dbReference>
<evidence type="ECO:0000313" key="5">
    <source>
        <dbReference type="Proteomes" id="UP000031443"/>
    </source>
</evidence>
<dbReference type="Proteomes" id="UP000031443">
    <property type="component" value="Unassembled WGS sequence"/>
</dbReference>
<feature type="compositionally biased region" description="Polar residues" evidence="2">
    <location>
        <begin position="104"/>
        <end position="118"/>
    </location>
</feature>
<feature type="compositionally biased region" description="Polar residues" evidence="2">
    <location>
        <begin position="517"/>
        <end position="534"/>
    </location>
</feature>
<protein>
    <submittedName>
        <fullName evidence="4">G protein-regulated inducer of neurite outgrowth 3</fullName>
    </submittedName>
</protein>
<dbReference type="Pfam" id="PF15235">
    <property type="entry name" value="GRIN_C"/>
    <property type="match status" value="1"/>
</dbReference>
<feature type="compositionally biased region" description="Low complexity" evidence="2">
    <location>
        <begin position="535"/>
        <end position="546"/>
    </location>
</feature>
<proteinExistence type="predicted"/>
<feature type="compositionally biased region" description="Polar residues" evidence="2">
    <location>
        <begin position="763"/>
        <end position="779"/>
    </location>
</feature>
<evidence type="ECO:0000313" key="4">
    <source>
        <dbReference type="EMBL" id="EMP29351.1"/>
    </source>
</evidence>
<dbReference type="eggNOG" id="ENOG502QTMW">
    <property type="taxonomic scope" value="Eukaryota"/>
</dbReference>
<dbReference type="GO" id="GO:0031175">
    <property type="term" value="P:neuron projection development"/>
    <property type="evidence" value="ECO:0007669"/>
    <property type="project" value="TreeGrafter"/>
</dbReference>
<feature type="region of interest" description="Disordered" evidence="2">
    <location>
        <begin position="762"/>
        <end position="785"/>
    </location>
</feature>
<feature type="compositionally biased region" description="Polar residues" evidence="2">
    <location>
        <begin position="494"/>
        <end position="504"/>
    </location>
</feature>
<feature type="region of interest" description="Disordered" evidence="2">
    <location>
        <begin position="98"/>
        <end position="118"/>
    </location>
</feature>
<feature type="region of interest" description="Disordered" evidence="2">
    <location>
        <begin position="630"/>
        <end position="711"/>
    </location>
</feature>
<evidence type="ECO:0000259" key="3">
    <source>
        <dbReference type="Pfam" id="PF15235"/>
    </source>
</evidence>
<feature type="region of interest" description="Disordered" evidence="2">
    <location>
        <begin position="24"/>
        <end position="44"/>
    </location>
</feature>